<dbReference type="GO" id="GO:0016020">
    <property type="term" value="C:membrane"/>
    <property type="evidence" value="ECO:0007669"/>
    <property type="project" value="UniProtKB-SubCell"/>
</dbReference>
<feature type="transmembrane region" description="Helical" evidence="5">
    <location>
        <begin position="751"/>
        <end position="768"/>
    </location>
</feature>
<proteinExistence type="predicted"/>
<accession>A0AAD1XQN0</accession>
<dbReference type="Proteomes" id="UP001295684">
    <property type="component" value="Unassembled WGS sequence"/>
</dbReference>
<dbReference type="AlphaFoldDB" id="A0AAD1XQN0"/>
<dbReference type="InterPro" id="IPR049452">
    <property type="entry name" value="Anoctamin_TM"/>
</dbReference>
<dbReference type="EMBL" id="CAMPGE010018323">
    <property type="protein sequence ID" value="CAI2376750.1"/>
    <property type="molecule type" value="Genomic_DNA"/>
</dbReference>
<feature type="transmembrane region" description="Helical" evidence="5">
    <location>
        <begin position="847"/>
        <end position="867"/>
    </location>
</feature>
<reference evidence="7" key="1">
    <citation type="submission" date="2023-07" db="EMBL/GenBank/DDBJ databases">
        <authorList>
            <consortium name="AG Swart"/>
            <person name="Singh M."/>
            <person name="Singh A."/>
            <person name="Seah K."/>
            <person name="Emmerich C."/>
        </authorList>
    </citation>
    <scope>NUCLEOTIDE SEQUENCE</scope>
    <source>
        <strain evidence="7">DP1</strain>
    </source>
</reference>
<sequence>MNEKLEKVEAKRKTKLPEIPLEKVEEYIEYYEKLIQKKVHSNINKIRRQALKNIQDKFKDNEGKSKAKNLQKRMEEIRAFYEGDIIKMDAAQKDCTESKKVVKWYEWDMVMVIPNPDYYEGEGYLHGEGEEAAEQAEEIYKKCFKKSTSDDAEGKKEREAEIKLVKDIVTEKLMRHGRVLDVGGRRFKPVEELDLKKDEPVHEGGDEMDIPDEDADVHNVREMDINNDIQDEELFYDTRMYLSDFSNLILNALIYKINKVLGFETLLMISKSGQNLYLLIRASDGDLSVHAQNQGYLLSLEVGYTDIETQPPYSLEPCDKYLNPLNKVIVPEKYEAKVDQYEKLMKEQLAHIYKKSKEGTRHSTNISIAELASELGTNDVFNGHGINDETWETYIRFLEIISKTLKNFIEDPTIEVTKDRLGRFLRKAYVSSISYANQTAETNKGKLKNLWGRLGIDEPMPAYTQYVRKINDFGEDEFDRFWTRYVTNEFNDRSIFSNSDKLKIMDMAIQSVFLISNMTHFGYLKAYFPLHDEYQLCGWKRDKVLKDDDIETDLCKAMGEDVYQYIKPEVECVIERWNTSMRTILSPPVDKIRNYFGEKIAYYFDFISLWTKFMSLLILFGIPVTVTLWAQDPDDLASEIFVIAYAIMNVIVATLFVEFLKREEKYRASTWGTSKLADEDFIRPLFRGIFRRSPIDDDLGDPHFTFFMRYWRLMVSALIIWLVAGVSVGITVGLFVVRYELAKEWKGTGDIIWAPIITAIIGAILLFIKDLAVRPIIKWLTKFENLKTEAEYEFSYIMKFFVFRFINTFGPLFYIAFVKKYVTGCITTENNFEAEENNCMWELRYELIILTVFFFLTNFLEILIPYLRSARSLSSKITAKSIKGKSNEEILKTKVYIEYHRQSYDDGEINGVVEEYFEIVMQIGIVFIFSLAFGIIPLIAVIQNVMEIFIDRKKLVSLTRRPVQQSAKSHGLFTSLIEVLAFIAIFTNFGIACFTSEAFGKTHKFTSFIWCNISIFIIRFILQEMIPNEPEVVYNVRQRHTLVVEQTLGKLNLSEQEVNKGEKTFFGVLHTVDKKGKEAERKEIKREK</sequence>
<dbReference type="GO" id="GO:0005254">
    <property type="term" value="F:chloride channel activity"/>
    <property type="evidence" value="ECO:0007669"/>
    <property type="project" value="TreeGrafter"/>
</dbReference>
<comment type="subcellular location">
    <subcellularLocation>
        <location evidence="1">Membrane</location>
        <topology evidence="1">Multi-pass membrane protein</topology>
    </subcellularLocation>
</comment>
<keyword evidence="2 5" id="KW-0812">Transmembrane</keyword>
<feature type="domain" description="Anoctamin transmembrane" evidence="6">
    <location>
        <begin position="592"/>
        <end position="1040"/>
    </location>
</feature>
<comment type="caution">
    <text evidence="7">The sequence shown here is derived from an EMBL/GenBank/DDBJ whole genome shotgun (WGS) entry which is preliminary data.</text>
</comment>
<dbReference type="Pfam" id="PF04547">
    <property type="entry name" value="Anoctamin"/>
    <property type="match status" value="1"/>
</dbReference>
<evidence type="ECO:0000313" key="7">
    <source>
        <dbReference type="EMBL" id="CAI2376750.1"/>
    </source>
</evidence>
<feature type="transmembrane region" description="Helical" evidence="5">
    <location>
        <begin position="600"/>
        <end position="620"/>
    </location>
</feature>
<keyword evidence="3 5" id="KW-1133">Transmembrane helix</keyword>
<evidence type="ECO:0000256" key="5">
    <source>
        <dbReference type="SAM" id="Phobius"/>
    </source>
</evidence>
<evidence type="ECO:0000256" key="1">
    <source>
        <dbReference type="ARBA" id="ARBA00004141"/>
    </source>
</evidence>
<organism evidence="7 8">
    <name type="scientific">Euplotes crassus</name>
    <dbReference type="NCBI Taxonomy" id="5936"/>
    <lineage>
        <taxon>Eukaryota</taxon>
        <taxon>Sar</taxon>
        <taxon>Alveolata</taxon>
        <taxon>Ciliophora</taxon>
        <taxon>Intramacronucleata</taxon>
        <taxon>Spirotrichea</taxon>
        <taxon>Hypotrichia</taxon>
        <taxon>Euplotida</taxon>
        <taxon>Euplotidae</taxon>
        <taxon>Moneuplotes</taxon>
    </lineage>
</organism>
<dbReference type="PANTHER" id="PTHR12308:SF73">
    <property type="entry name" value="ANOCTAMIN"/>
    <property type="match status" value="1"/>
</dbReference>
<feature type="transmembrane region" description="Helical" evidence="5">
    <location>
        <begin position="919"/>
        <end position="950"/>
    </location>
</feature>
<evidence type="ECO:0000256" key="4">
    <source>
        <dbReference type="ARBA" id="ARBA00023136"/>
    </source>
</evidence>
<gene>
    <name evidence="7" type="ORF">ECRASSUSDP1_LOCUS18125</name>
</gene>
<protein>
    <recommendedName>
        <fullName evidence="6">Anoctamin transmembrane domain-containing protein</fullName>
    </recommendedName>
</protein>
<evidence type="ECO:0000256" key="3">
    <source>
        <dbReference type="ARBA" id="ARBA00022989"/>
    </source>
</evidence>
<dbReference type="PANTHER" id="PTHR12308">
    <property type="entry name" value="ANOCTAMIN"/>
    <property type="match status" value="1"/>
</dbReference>
<keyword evidence="4 5" id="KW-0472">Membrane</keyword>
<feature type="transmembrane region" description="Helical" evidence="5">
    <location>
        <begin position="971"/>
        <end position="999"/>
    </location>
</feature>
<dbReference type="InterPro" id="IPR007632">
    <property type="entry name" value="Anoctamin"/>
</dbReference>
<evidence type="ECO:0000259" key="6">
    <source>
        <dbReference type="Pfam" id="PF04547"/>
    </source>
</evidence>
<feature type="transmembrane region" description="Helical" evidence="5">
    <location>
        <begin position="713"/>
        <end position="739"/>
    </location>
</feature>
<evidence type="ECO:0000256" key="2">
    <source>
        <dbReference type="ARBA" id="ARBA00022692"/>
    </source>
</evidence>
<feature type="transmembrane region" description="Helical" evidence="5">
    <location>
        <begin position="640"/>
        <end position="660"/>
    </location>
</feature>
<evidence type="ECO:0000313" key="8">
    <source>
        <dbReference type="Proteomes" id="UP001295684"/>
    </source>
</evidence>
<keyword evidence="8" id="KW-1185">Reference proteome</keyword>
<name>A0AAD1XQN0_EUPCR</name>